<dbReference type="EMBL" id="JBFOLK010000013">
    <property type="protein sequence ID" value="KAL2466543.1"/>
    <property type="molecule type" value="Genomic_DNA"/>
</dbReference>
<proteinExistence type="predicted"/>
<reference evidence="2" key="1">
    <citation type="submission" date="2024-07" db="EMBL/GenBank/DDBJ databases">
        <title>Two chromosome-level genome assemblies of Korean endemic species Abeliophyllum distichum and Forsythia ovata (Oleaceae).</title>
        <authorList>
            <person name="Jang H."/>
        </authorList>
    </citation>
    <scope>NUCLEOTIDE SEQUENCE [LARGE SCALE GENOMIC DNA]</scope>
</reference>
<comment type="caution">
    <text evidence="1">The sequence shown here is derived from an EMBL/GenBank/DDBJ whole genome shotgun (WGS) entry which is preliminary data.</text>
</comment>
<evidence type="ECO:0000313" key="1">
    <source>
        <dbReference type="EMBL" id="KAL2466543.1"/>
    </source>
</evidence>
<keyword evidence="2" id="KW-1185">Reference proteome</keyword>
<evidence type="ECO:0000313" key="2">
    <source>
        <dbReference type="Proteomes" id="UP001604336"/>
    </source>
</evidence>
<accession>A0ABD1PRJ4</accession>
<name>A0ABD1PRJ4_9LAMI</name>
<gene>
    <name evidence="1" type="ORF">Adt_42394</name>
</gene>
<dbReference type="AlphaFoldDB" id="A0ABD1PRJ4"/>
<dbReference type="Proteomes" id="UP001604336">
    <property type="component" value="Unassembled WGS sequence"/>
</dbReference>
<organism evidence="1 2">
    <name type="scientific">Abeliophyllum distichum</name>
    <dbReference type="NCBI Taxonomy" id="126358"/>
    <lineage>
        <taxon>Eukaryota</taxon>
        <taxon>Viridiplantae</taxon>
        <taxon>Streptophyta</taxon>
        <taxon>Embryophyta</taxon>
        <taxon>Tracheophyta</taxon>
        <taxon>Spermatophyta</taxon>
        <taxon>Magnoliopsida</taxon>
        <taxon>eudicotyledons</taxon>
        <taxon>Gunneridae</taxon>
        <taxon>Pentapetalae</taxon>
        <taxon>asterids</taxon>
        <taxon>lamiids</taxon>
        <taxon>Lamiales</taxon>
        <taxon>Oleaceae</taxon>
        <taxon>Forsythieae</taxon>
        <taxon>Abeliophyllum</taxon>
    </lineage>
</organism>
<sequence>MQSIRNNAKYFTHLVGNQVKFTVPPCYPLWTEVTEEQPAWLRSIIDSYFDLQDDRSSDEYQIVCAAVDCLAVDRYRDYKLKAHNHLKAHGPNRPYDKLSTKDWQKCIDFFNGPAFVERSVKNKANRDKAKYFSVQGSKNFFAMRSDEWDPEIQKWPGVIESF</sequence>
<protein>
    <submittedName>
        <fullName evidence="1">Uncharacterized protein</fullName>
    </submittedName>
</protein>